<dbReference type="EMBL" id="BAAAUX010000011">
    <property type="protein sequence ID" value="GAA2785295.1"/>
    <property type="molecule type" value="Genomic_DNA"/>
</dbReference>
<name>A0ABN3VAG0_9PSEU</name>
<proteinExistence type="predicted"/>
<protein>
    <submittedName>
        <fullName evidence="1">Uncharacterized protein</fullName>
    </submittedName>
</protein>
<gene>
    <name evidence="1" type="ORF">GCM10010470_19260</name>
</gene>
<dbReference type="Proteomes" id="UP001500979">
    <property type="component" value="Unassembled WGS sequence"/>
</dbReference>
<reference evidence="1 2" key="1">
    <citation type="journal article" date="2019" name="Int. J. Syst. Evol. Microbiol.">
        <title>The Global Catalogue of Microorganisms (GCM) 10K type strain sequencing project: providing services to taxonomists for standard genome sequencing and annotation.</title>
        <authorList>
            <consortium name="The Broad Institute Genomics Platform"/>
            <consortium name="The Broad Institute Genome Sequencing Center for Infectious Disease"/>
            <person name="Wu L."/>
            <person name="Ma J."/>
        </authorList>
    </citation>
    <scope>NUCLEOTIDE SEQUENCE [LARGE SCALE GENOMIC DNA]</scope>
    <source>
        <strain evidence="1 2">JCM 9383</strain>
    </source>
</reference>
<keyword evidence="2" id="KW-1185">Reference proteome</keyword>
<evidence type="ECO:0000313" key="1">
    <source>
        <dbReference type="EMBL" id="GAA2785295.1"/>
    </source>
</evidence>
<comment type="caution">
    <text evidence="1">The sequence shown here is derived from an EMBL/GenBank/DDBJ whole genome shotgun (WGS) entry which is preliminary data.</text>
</comment>
<sequence length="120" mass="13150">MGYLELRVPSTHAPDLRTVEVRLDGEPAGAVGLRVCEQCELATVEEVRLPDGTAARALRVLVERLPQLRWTGRSEQAPEFWEALPWWQGSGTPERCGHMRGPAIPEQRATGVDAVAPAKA</sequence>
<organism evidence="1 2">
    <name type="scientific">Saccharopolyspora taberi</name>
    <dbReference type="NCBI Taxonomy" id="60895"/>
    <lineage>
        <taxon>Bacteria</taxon>
        <taxon>Bacillati</taxon>
        <taxon>Actinomycetota</taxon>
        <taxon>Actinomycetes</taxon>
        <taxon>Pseudonocardiales</taxon>
        <taxon>Pseudonocardiaceae</taxon>
        <taxon>Saccharopolyspora</taxon>
    </lineage>
</organism>
<evidence type="ECO:0000313" key="2">
    <source>
        <dbReference type="Proteomes" id="UP001500979"/>
    </source>
</evidence>
<accession>A0ABN3VAG0</accession>
<dbReference type="RefSeq" id="WP_344679178.1">
    <property type="nucleotide sequence ID" value="NZ_BAAAUX010000011.1"/>
</dbReference>